<dbReference type="EC" id="2.1.1.80" evidence="2"/>
<dbReference type="PROSITE" id="PS50122">
    <property type="entry name" value="CHEB"/>
    <property type="match status" value="1"/>
</dbReference>
<dbReference type="Gene3D" id="3.30.450.20">
    <property type="entry name" value="PAS domain"/>
    <property type="match status" value="1"/>
</dbReference>
<comment type="catalytic activity">
    <reaction evidence="1">
        <text>L-glutamyl-[protein] + S-adenosyl-L-methionine = [protein]-L-glutamate 5-O-methyl ester + S-adenosyl-L-homocysteine</text>
        <dbReference type="Rhea" id="RHEA:24452"/>
        <dbReference type="Rhea" id="RHEA-COMP:10208"/>
        <dbReference type="Rhea" id="RHEA-COMP:10311"/>
        <dbReference type="ChEBI" id="CHEBI:29973"/>
        <dbReference type="ChEBI" id="CHEBI:57856"/>
        <dbReference type="ChEBI" id="CHEBI:59789"/>
        <dbReference type="ChEBI" id="CHEBI:82795"/>
        <dbReference type="EC" id="2.1.1.80"/>
    </reaction>
</comment>
<dbReference type="InterPro" id="IPR022641">
    <property type="entry name" value="CheR_N"/>
</dbReference>
<dbReference type="SUPFAM" id="SSF55785">
    <property type="entry name" value="PYP-like sensor domain (PAS domain)"/>
    <property type="match status" value="2"/>
</dbReference>
<dbReference type="PRINTS" id="PR00996">
    <property type="entry name" value="CHERMTFRASE"/>
</dbReference>
<dbReference type="GO" id="GO:0000156">
    <property type="term" value="F:phosphorelay response regulator activity"/>
    <property type="evidence" value="ECO:0007669"/>
    <property type="project" value="InterPro"/>
</dbReference>
<dbReference type="Gene3D" id="3.40.50.150">
    <property type="entry name" value="Vaccinia Virus protein VP39"/>
    <property type="match status" value="1"/>
</dbReference>
<dbReference type="GO" id="GO:0005737">
    <property type="term" value="C:cytoplasm"/>
    <property type="evidence" value="ECO:0007669"/>
    <property type="project" value="InterPro"/>
</dbReference>
<dbReference type="Pfam" id="PF03705">
    <property type="entry name" value="CheR_N"/>
    <property type="match status" value="1"/>
</dbReference>
<feature type="coiled-coil region" evidence="7">
    <location>
        <begin position="704"/>
        <end position="759"/>
    </location>
</feature>
<keyword evidence="6" id="KW-0145">Chemotaxis</keyword>
<evidence type="ECO:0000256" key="8">
    <source>
        <dbReference type="SAM" id="MobiDB-lite"/>
    </source>
</evidence>
<dbReference type="InterPro" id="IPR029063">
    <property type="entry name" value="SAM-dependent_MTases_sf"/>
</dbReference>
<dbReference type="InterPro" id="IPR000014">
    <property type="entry name" value="PAS"/>
</dbReference>
<dbReference type="GO" id="GO:0032259">
    <property type="term" value="P:methylation"/>
    <property type="evidence" value="ECO:0007669"/>
    <property type="project" value="UniProtKB-KW"/>
</dbReference>
<dbReference type="PANTHER" id="PTHR24422:SF27">
    <property type="entry name" value="PROTEIN-GLUTAMATE O-METHYLTRANSFERASE"/>
    <property type="match status" value="1"/>
</dbReference>
<dbReference type="OrthoDB" id="9816309at2"/>
<dbReference type="SMART" id="SM00138">
    <property type="entry name" value="MeTrc"/>
    <property type="match status" value="1"/>
</dbReference>
<dbReference type="SUPFAM" id="SSF47757">
    <property type="entry name" value="Chemotaxis receptor methyltransferase CheR, N-terminal domain"/>
    <property type="match status" value="1"/>
</dbReference>
<feature type="compositionally biased region" description="Polar residues" evidence="8">
    <location>
        <begin position="23"/>
        <end position="33"/>
    </location>
</feature>
<dbReference type="SUPFAM" id="SSF52738">
    <property type="entry name" value="Methylesterase CheB, C-terminal domain"/>
    <property type="match status" value="1"/>
</dbReference>
<evidence type="ECO:0000256" key="7">
    <source>
        <dbReference type="SAM" id="Coils"/>
    </source>
</evidence>
<evidence type="ECO:0000256" key="4">
    <source>
        <dbReference type="ARBA" id="ARBA00022679"/>
    </source>
</evidence>
<dbReference type="InterPro" id="IPR035909">
    <property type="entry name" value="CheB_C"/>
</dbReference>
<dbReference type="PANTHER" id="PTHR24422">
    <property type="entry name" value="CHEMOTAXIS PROTEIN METHYLTRANSFERASE"/>
    <property type="match status" value="1"/>
</dbReference>
<dbReference type="AlphaFoldDB" id="A0A558BVT6"/>
<dbReference type="InterPro" id="IPR035965">
    <property type="entry name" value="PAS-like_dom_sf"/>
</dbReference>
<dbReference type="InterPro" id="IPR000673">
    <property type="entry name" value="Sig_transdc_resp-reg_Me-estase"/>
</dbReference>
<evidence type="ECO:0000256" key="2">
    <source>
        <dbReference type="ARBA" id="ARBA00012534"/>
    </source>
</evidence>
<comment type="caution">
    <text evidence="12">The sequence shown here is derived from an EMBL/GenBank/DDBJ whole genome shotgun (WGS) entry which is preliminary data.</text>
</comment>
<dbReference type="Proteomes" id="UP000317624">
    <property type="component" value="Unassembled WGS sequence"/>
</dbReference>
<dbReference type="GO" id="GO:0008984">
    <property type="term" value="F:protein-glutamate methylesterase activity"/>
    <property type="evidence" value="ECO:0007669"/>
    <property type="project" value="InterPro"/>
</dbReference>
<dbReference type="GO" id="GO:0006935">
    <property type="term" value="P:chemotaxis"/>
    <property type="evidence" value="ECO:0007669"/>
    <property type="project" value="UniProtKB-UniRule"/>
</dbReference>
<dbReference type="PROSITE" id="PS50113">
    <property type="entry name" value="PAC"/>
    <property type="match status" value="1"/>
</dbReference>
<dbReference type="InterPro" id="IPR050903">
    <property type="entry name" value="Bact_Chemotaxis_MeTrfase"/>
</dbReference>
<dbReference type="Pfam" id="PF01339">
    <property type="entry name" value="CheB_methylest"/>
    <property type="match status" value="1"/>
</dbReference>
<name>A0A558BVT6_9BACT</name>
<dbReference type="SUPFAM" id="SSF53335">
    <property type="entry name" value="S-adenosyl-L-methionine-dependent methyltransferases"/>
    <property type="match status" value="1"/>
</dbReference>
<organism evidence="12 13">
    <name type="scientific">Hymenobacter setariae</name>
    <dbReference type="NCBI Taxonomy" id="2594794"/>
    <lineage>
        <taxon>Bacteria</taxon>
        <taxon>Pseudomonadati</taxon>
        <taxon>Bacteroidota</taxon>
        <taxon>Cytophagia</taxon>
        <taxon>Cytophagales</taxon>
        <taxon>Hymenobacteraceae</taxon>
        <taxon>Hymenobacter</taxon>
    </lineage>
</organism>
<evidence type="ECO:0000259" key="10">
    <source>
        <dbReference type="PROSITE" id="PS50122"/>
    </source>
</evidence>
<dbReference type="GO" id="GO:0008983">
    <property type="term" value="F:protein-glutamate O-methyltransferase activity"/>
    <property type="evidence" value="ECO:0007669"/>
    <property type="project" value="UniProtKB-EC"/>
</dbReference>
<evidence type="ECO:0000256" key="6">
    <source>
        <dbReference type="PROSITE-ProRule" id="PRU00050"/>
    </source>
</evidence>
<feature type="active site" evidence="6">
    <location>
        <position position="173"/>
    </location>
</feature>
<feature type="domain" description="CheB-type methylesterase" evidence="10">
    <location>
        <begin position="41"/>
        <end position="231"/>
    </location>
</feature>
<feature type="active site" evidence="6">
    <location>
        <position position="81"/>
    </location>
</feature>
<evidence type="ECO:0000313" key="13">
    <source>
        <dbReference type="Proteomes" id="UP000317624"/>
    </source>
</evidence>
<dbReference type="PROSITE" id="PS50123">
    <property type="entry name" value="CHER"/>
    <property type="match status" value="1"/>
</dbReference>
<protein>
    <recommendedName>
        <fullName evidence="2">protein-glutamate O-methyltransferase</fullName>
        <ecNumber evidence="2">2.1.1.80</ecNumber>
    </recommendedName>
</protein>
<evidence type="ECO:0000313" key="12">
    <source>
        <dbReference type="EMBL" id="TVT40612.1"/>
    </source>
</evidence>
<feature type="region of interest" description="Disordered" evidence="8">
    <location>
        <begin position="1"/>
        <end position="44"/>
    </location>
</feature>
<feature type="active site" evidence="6">
    <location>
        <position position="54"/>
    </location>
</feature>
<dbReference type="InterPro" id="IPR000700">
    <property type="entry name" value="PAS-assoc_C"/>
</dbReference>
<dbReference type="EMBL" id="VMRJ01000003">
    <property type="protein sequence ID" value="TVT40612.1"/>
    <property type="molecule type" value="Genomic_DNA"/>
</dbReference>
<feature type="domain" description="CheR-type methyltransferase" evidence="11">
    <location>
        <begin position="252"/>
        <end position="501"/>
    </location>
</feature>
<dbReference type="SMART" id="SM00091">
    <property type="entry name" value="PAS"/>
    <property type="match status" value="3"/>
</dbReference>
<keyword evidence="3" id="KW-0489">Methyltransferase</keyword>
<dbReference type="InterPro" id="IPR036804">
    <property type="entry name" value="CheR_N_sf"/>
</dbReference>
<dbReference type="RefSeq" id="WP_144848809.1">
    <property type="nucleotide sequence ID" value="NZ_VMRJ01000003.1"/>
</dbReference>
<keyword evidence="7" id="KW-0175">Coiled coil</keyword>
<evidence type="ECO:0000256" key="1">
    <source>
        <dbReference type="ARBA" id="ARBA00001541"/>
    </source>
</evidence>
<dbReference type="Pfam" id="PF13596">
    <property type="entry name" value="PAS_10"/>
    <property type="match status" value="1"/>
</dbReference>
<feature type="domain" description="PAC" evidence="9">
    <location>
        <begin position="843"/>
        <end position="893"/>
    </location>
</feature>
<dbReference type="CDD" id="cd16434">
    <property type="entry name" value="CheB-CheR_fusion"/>
    <property type="match status" value="1"/>
</dbReference>
<proteinExistence type="predicted"/>
<keyword evidence="6" id="KW-0378">Hydrolase</keyword>
<dbReference type="InterPro" id="IPR000780">
    <property type="entry name" value="CheR_MeTrfase"/>
</dbReference>
<keyword evidence="13" id="KW-1185">Reference proteome</keyword>
<evidence type="ECO:0000259" key="11">
    <source>
        <dbReference type="PROSITE" id="PS50123"/>
    </source>
</evidence>
<evidence type="ECO:0000259" key="9">
    <source>
        <dbReference type="PROSITE" id="PS50113"/>
    </source>
</evidence>
<reference evidence="12 13" key="1">
    <citation type="submission" date="2019-07" db="EMBL/GenBank/DDBJ databases">
        <title>Hymenobacter sp. straun FUR1 Genome sequencing and assembly.</title>
        <authorList>
            <person name="Chhetri G."/>
        </authorList>
    </citation>
    <scope>NUCLEOTIDE SEQUENCE [LARGE SCALE GENOMIC DNA]</scope>
    <source>
        <strain evidence="12 13">Fur1</strain>
    </source>
</reference>
<accession>A0A558BVT6</accession>
<sequence length="1016" mass="113561">MKDTSAPADNSTADDDAGPVASDSVTPKPSRSAKTGRGASPSTDKFTVVALGGSAGSLDALEKFFTRLPTRTGIAYVVVMHQLPDRQGELVRLLQTYTGLPVQEAHDGLRVHPNHVYVAPPDHDLNLLHGALYLLKPTQPRARRLPIDLFLQSLAKDVGERAVCILLSGLGTDGSLGLKLIMENFGMVMVQDPATAAFDALPKAALATEFVDFVLPPEMMPAQLLDYVARPLDTRPARTPVASSATQPTHALQKIFLLIRQQTGHDFSFYKRNTVFRRIERRMNSHQIKEFTHYVRYLQENPYEVEQLFRELLIGVTKFFRDAEAFASLQHQLKAVLLHKEPGSTVRVWAPGCSTGEEAYSLAITLLEVMETLGPERRLKLQIFATDISSTGIDAARTGIYRENVVADVSPERLERYFTKVDGHYQVRKELRDLVVFALHNINKDAPFTKLDLLCCRNLLIYLSSELQRNLLPVFHYALNPGGLLFLGPSENLTGFLDLFQPLDVKWKISRRTEAPAALPRLINFPFGMARQSPVTAHSPALMSPAASSHRHAGPFASLVQKTLLQTYTPPAVVINPKGEILYVNGRTGRYLEPAPGIGGLNVFEMARRELSFEISGAVHRAVQTREDVVVDNVRVKTDLGHQLLRLTVKHLIEPDALVGLLLVVFEDQPTPRQVRKGRATMLNPEDSRDSVVAALDKELQYTKHRLQTTIEEMESSLEELKSTNEELQSANEELQSTNEEAMTNKEEMQSLNEELLTLNMQYLAKTEELSQSANDMKNLLDATEIAIIFLDNDMVVKRFTPQVTRIINLLPTDVGRSLAHFASNLRYAYLLRDVQQVLTRLTSVEVNIETTQGDWFTMRILPYRSLDNYINGAVITFTEITALKELEANLQDKALFIESMQEAMREPVLALDGQLRLHSPSVAFAQAFGLAVADLEGQPLALLNGGAWNQTALRERLERLLTSYTPQADAFDDFVLEADFVGLGRRRVRLYGRRMLRQGQPTPWVLLGVRAIEEA</sequence>
<keyword evidence="4" id="KW-0808">Transferase</keyword>
<keyword evidence="5" id="KW-0949">S-adenosyl-L-methionine</keyword>
<dbReference type="InterPro" id="IPR022642">
    <property type="entry name" value="CheR_C"/>
</dbReference>
<evidence type="ECO:0000256" key="3">
    <source>
        <dbReference type="ARBA" id="ARBA00022603"/>
    </source>
</evidence>
<evidence type="ECO:0000256" key="5">
    <source>
        <dbReference type="ARBA" id="ARBA00022691"/>
    </source>
</evidence>
<dbReference type="Pfam" id="PF01739">
    <property type="entry name" value="CheR"/>
    <property type="match status" value="1"/>
</dbReference>
<dbReference type="Gene3D" id="3.40.50.180">
    <property type="entry name" value="Methylesterase CheB, C-terminal domain"/>
    <property type="match status" value="1"/>
</dbReference>
<gene>
    <name evidence="12" type="ORF">FNT36_14175</name>
</gene>
<dbReference type="Gene3D" id="1.10.155.10">
    <property type="entry name" value="Chemotaxis receptor methyltransferase CheR, N-terminal domain"/>
    <property type="match status" value="1"/>
</dbReference>